<evidence type="ECO:0000313" key="1">
    <source>
        <dbReference type="EMBL" id="CAD9681237.1"/>
    </source>
</evidence>
<organism evidence="1">
    <name type="scientific">Mucochytrium quahogii</name>
    <dbReference type="NCBI Taxonomy" id="96639"/>
    <lineage>
        <taxon>Eukaryota</taxon>
        <taxon>Sar</taxon>
        <taxon>Stramenopiles</taxon>
        <taxon>Bigyra</taxon>
        <taxon>Labyrinthulomycetes</taxon>
        <taxon>Thraustochytrida</taxon>
        <taxon>Thraustochytriidae</taxon>
        <taxon>Mucochytrium</taxon>
    </lineage>
</organism>
<sequence length="261" mass="29132">MSAIRGCVGFGSWFYKPEFGMSSFEILSRGSGIVAYCNKNTYVLSCLHISHPFKYPQYYDPKDEDKAWVHKVHEEEIKFALRISDEQGNAADTVDLSRTHVYRHPVRDLVAFKFKDAVDGENFIDKHNLQVFDSFRTPQNNERLLLSGHRCVSQNVDNKDVSLEIPQTVEGEVLGVAKVSQLGQLGEKINLEQGLAHAATTLEMGMCGAPVFQPETRECKGMVEAIMAHGPEAGRLAVFIPGKHIEEFLESIDSGENASQL</sequence>
<dbReference type="SUPFAM" id="SSF50494">
    <property type="entry name" value="Trypsin-like serine proteases"/>
    <property type="match status" value="1"/>
</dbReference>
<name>A0A7S2RUQ9_9STRA</name>
<reference evidence="1" key="1">
    <citation type="submission" date="2021-01" db="EMBL/GenBank/DDBJ databases">
        <authorList>
            <person name="Corre E."/>
            <person name="Pelletier E."/>
            <person name="Niang G."/>
            <person name="Scheremetjew M."/>
            <person name="Finn R."/>
            <person name="Kale V."/>
            <person name="Holt S."/>
            <person name="Cochrane G."/>
            <person name="Meng A."/>
            <person name="Brown T."/>
            <person name="Cohen L."/>
        </authorList>
    </citation>
    <scope>NUCLEOTIDE SEQUENCE</scope>
    <source>
        <strain evidence="1">NY070348D</strain>
    </source>
</reference>
<dbReference type="AlphaFoldDB" id="A0A7S2RUQ9"/>
<accession>A0A7S2RUQ9</accession>
<gene>
    <name evidence="1" type="ORF">QSP1433_LOCUS7205</name>
</gene>
<dbReference type="EMBL" id="HBHK01011509">
    <property type="protein sequence ID" value="CAD9681237.1"/>
    <property type="molecule type" value="Transcribed_RNA"/>
</dbReference>
<proteinExistence type="predicted"/>
<dbReference type="InterPro" id="IPR009003">
    <property type="entry name" value="Peptidase_S1_PA"/>
</dbReference>
<protein>
    <submittedName>
        <fullName evidence="1">Uncharacterized protein</fullName>
    </submittedName>
</protein>